<dbReference type="PANTHER" id="PTHR18849">
    <property type="entry name" value="LEUCINE RICH REPEAT PROTEIN"/>
    <property type="match status" value="1"/>
</dbReference>
<feature type="domain" description="U2A'/phosphoprotein 32 family A C-terminal" evidence="4">
    <location>
        <begin position="64"/>
        <end position="82"/>
    </location>
</feature>
<name>A0AAD5XQW3_9FUNG</name>
<proteinExistence type="predicted"/>
<feature type="region of interest" description="Disordered" evidence="3">
    <location>
        <begin position="85"/>
        <end position="211"/>
    </location>
</feature>
<dbReference type="InterPro" id="IPR003603">
    <property type="entry name" value="U2A'_phosphoprotein32A_C"/>
</dbReference>
<dbReference type="Proteomes" id="UP001212152">
    <property type="component" value="Unassembled WGS sequence"/>
</dbReference>
<keyword evidence="6" id="KW-1185">Reference proteome</keyword>
<comment type="caution">
    <text evidence="5">The sequence shown here is derived from an EMBL/GenBank/DDBJ whole genome shotgun (WGS) entry which is preliminary data.</text>
</comment>
<dbReference type="PANTHER" id="PTHR18849:SF0">
    <property type="entry name" value="CILIA- AND FLAGELLA-ASSOCIATED PROTEIN 410-RELATED"/>
    <property type="match status" value="1"/>
</dbReference>
<evidence type="ECO:0000313" key="5">
    <source>
        <dbReference type="EMBL" id="KAJ3177885.1"/>
    </source>
</evidence>
<gene>
    <name evidence="5" type="ORF">HDU87_004167</name>
</gene>
<dbReference type="PROSITE" id="PS51450">
    <property type="entry name" value="LRR"/>
    <property type="match status" value="2"/>
</dbReference>
<organism evidence="5 6">
    <name type="scientific">Geranomyces variabilis</name>
    <dbReference type="NCBI Taxonomy" id="109894"/>
    <lineage>
        <taxon>Eukaryota</taxon>
        <taxon>Fungi</taxon>
        <taxon>Fungi incertae sedis</taxon>
        <taxon>Chytridiomycota</taxon>
        <taxon>Chytridiomycota incertae sedis</taxon>
        <taxon>Chytridiomycetes</taxon>
        <taxon>Spizellomycetales</taxon>
        <taxon>Powellomycetaceae</taxon>
        <taxon>Geranomyces</taxon>
    </lineage>
</organism>
<keyword evidence="1" id="KW-0433">Leucine-rich repeat</keyword>
<evidence type="ECO:0000256" key="3">
    <source>
        <dbReference type="SAM" id="MobiDB-lite"/>
    </source>
</evidence>
<feature type="compositionally biased region" description="Basic and acidic residues" evidence="3">
    <location>
        <begin position="85"/>
        <end position="94"/>
    </location>
</feature>
<dbReference type="InterPro" id="IPR001611">
    <property type="entry name" value="Leu-rich_rpt"/>
</dbReference>
<dbReference type="SMART" id="SM00369">
    <property type="entry name" value="LRR_TYP"/>
    <property type="match status" value="3"/>
</dbReference>
<accession>A0AAD5XQW3</accession>
<evidence type="ECO:0000313" key="6">
    <source>
        <dbReference type="Proteomes" id="UP001212152"/>
    </source>
</evidence>
<dbReference type="InterPro" id="IPR032675">
    <property type="entry name" value="LRR_dom_sf"/>
</dbReference>
<keyword evidence="2" id="KW-0677">Repeat</keyword>
<dbReference type="SUPFAM" id="SSF52058">
    <property type="entry name" value="L domain-like"/>
    <property type="match status" value="1"/>
</dbReference>
<dbReference type="SMART" id="SM00446">
    <property type="entry name" value="LRRcap"/>
    <property type="match status" value="1"/>
</dbReference>
<dbReference type="SMART" id="SM00365">
    <property type="entry name" value="LRR_SD22"/>
    <property type="match status" value="3"/>
</dbReference>
<sequence>MTNLEVLSLAINSIKSLSAFRDLTGLKELYLRRNQISDIGELQHLQRLSNLKVLWLSENPIANHPQYRQFVISLLPNLRKLDDTDVTSQERESARATVPPLQTSASPAVPQQHYRRPPLDEDHLQGGGLQVVSVPHFPVHHSPRPSPLESPLNGLGPKSADAVAPQSRPSNLIERPAAGRVSPSVQLEPASAAASQAEKNDSEAAIQKRSHRPTWLTRAAETGDIKESIRAAAIEPLSATVESPTDDTAWIREVESSKSKKNNILFAVLSLIKELDRPSLLVVAHEISNALDERK</sequence>
<dbReference type="AlphaFoldDB" id="A0AAD5XQW3"/>
<evidence type="ECO:0000256" key="2">
    <source>
        <dbReference type="ARBA" id="ARBA00022737"/>
    </source>
</evidence>
<evidence type="ECO:0000259" key="4">
    <source>
        <dbReference type="SMART" id="SM00446"/>
    </source>
</evidence>
<dbReference type="InterPro" id="IPR003591">
    <property type="entry name" value="Leu-rich_rpt_typical-subtyp"/>
</dbReference>
<evidence type="ECO:0000256" key="1">
    <source>
        <dbReference type="ARBA" id="ARBA00022614"/>
    </source>
</evidence>
<reference evidence="5" key="1">
    <citation type="submission" date="2020-05" db="EMBL/GenBank/DDBJ databases">
        <title>Phylogenomic resolution of chytrid fungi.</title>
        <authorList>
            <person name="Stajich J.E."/>
            <person name="Amses K."/>
            <person name="Simmons R."/>
            <person name="Seto K."/>
            <person name="Myers J."/>
            <person name="Bonds A."/>
            <person name="Quandt C.A."/>
            <person name="Barry K."/>
            <person name="Liu P."/>
            <person name="Grigoriev I."/>
            <person name="Longcore J.E."/>
            <person name="James T.Y."/>
        </authorList>
    </citation>
    <scope>NUCLEOTIDE SEQUENCE</scope>
    <source>
        <strain evidence="5">JEL0379</strain>
    </source>
</reference>
<dbReference type="Gene3D" id="3.80.10.10">
    <property type="entry name" value="Ribonuclease Inhibitor"/>
    <property type="match status" value="1"/>
</dbReference>
<dbReference type="Pfam" id="PF14580">
    <property type="entry name" value="LRR_9"/>
    <property type="match status" value="1"/>
</dbReference>
<dbReference type="EMBL" id="JADGJQ010000030">
    <property type="protein sequence ID" value="KAJ3177885.1"/>
    <property type="molecule type" value="Genomic_DNA"/>
</dbReference>
<protein>
    <recommendedName>
        <fullName evidence="4">U2A'/phosphoprotein 32 family A C-terminal domain-containing protein</fullName>
    </recommendedName>
</protein>